<dbReference type="Proteomes" id="UP000041254">
    <property type="component" value="Unassembled WGS sequence"/>
</dbReference>
<protein>
    <recommendedName>
        <fullName evidence="2">U-box domain-containing protein</fullName>
    </recommendedName>
</protein>
<dbReference type="VEuPathDB" id="CryptoDB:Vbra_9383"/>
<dbReference type="InterPro" id="IPR013083">
    <property type="entry name" value="Znf_RING/FYVE/PHD"/>
</dbReference>
<feature type="region of interest" description="Disordered" evidence="1">
    <location>
        <begin position="174"/>
        <end position="199"/>
    </location>
</feature>
<dbReference type="EMBL" id="CDMY01000475">
    <property type="protein sequence ID" value="CEM15989.1"/>
    <property type="molecule type" value="Genomic_DNA"/>
</dbReference>
<dbReference type="GO" id="GO:0004842">
    <property type="term" value="F:ubiquitin-protein transferase activity"/>
    <property type="evidence" value="ECO:0007669"/>
    <property type="project" value="InterPro"/>
</dbReference>
<reference evidence="3 4" key="1">
    <citation type="submission" date="2014-11" db="EMBL/GenBank/DDBJ databases">
        <authorList>
            <person name="Zhu J."/>
            <person name="Qi W."/>
            <person name="Song R."/>
        </authorList>
    </citation>
    <scope>NUCLEOTIDE SEQUENCE [LARGE SCALE GENOMIC DNA]</scope>
</reference>
<dbReference type="SUPFAM" id="SSF57850">
    <property type="entry name" value="RING/U-box"/>
    <property type="match status" value="1"/>
</dbReference>
<feature type="domain" description="U-box" evidence="2">
    <location>
        <begin position="33"/>
        <end position="92"/>
    </location>
</feature>
<gene>
    <name evidence="3" type="ORF">Vbra_9383</name>
</gene>
<keyword evidence="4" id="KW-1185">Reference proteome</keyword>
<name>A0A0G4FPP9_VITBC</name>
<sequence length="355" mass="36261">MASVFQLSIPCVEATLHAWTNDISSSVPSFVPRCALTGSIPSRPCMTRNNTYDAPAIEDYINTCGSSPMTSMPLKLSDLRPDHTARRVIQCWAVEEMGKQGIATSYAPPGFPNVAGPWQPSRDHGSEAVVSPAVRRRLMGDEWVSPEPYGYPAEFGGKGGKGGEGLLGPVPTRGLTGDGAGLLGPAPAKDTKEDGKAGVSVGDGFSPAAEELHGMHHNHNSFNKGRSIRQGRHKGATLAAKHPMYQHQQHKHNTHIQDANRSAPAAPPFGSLFGGGGKESKAAGAGGGGGGIFGSAAGGSGSGCSSAGVGSSISSIFGEGVSLSSIAVPTVFRFTGADTQGGSGAALNGMQNGTT</sequence>
<proteinExistence type="predicted"/>
<dbReference type="GO" id="GO:0016567">
    <property type="term" value="P:protein ubiquitination"/>
    <property type="evidence" value="ECO:0007669"/>
    <property type="project" value="InterPro"/>
</dbReference>
<dbReference type="InParanoid" id="A0A0G4FPP9"/>
<accession>A0A0G4FPP9</accession>
<evidence type="ECO:0000256" key="1">
    <source>
        <dbReference type="SAM" id="MobiDB-lite"/>
    </source>
</evidence>
<evidence type="ECO:0000313" key="3">
    <source>
        <dbReference type="EMBL" id="CEM15989.1"/>
    </source>
</evidence>
<evidence type="ECO:0000313" key="4">
    <source>
        <dbReference type="Proteomes" id="UP000041254"/>
    </source>
</evidence>
<dbReference type="OrthoDB" id="10064100at2759"/>
<dbReference type="AlphaFoldDB" id="A0A0G4FPP9"/>
<dbReference type="InterPro" id="IPR003613">
    <property type="entry name" value="Ubox_domain"/>
</dbReference>
<evidence type="ECO:0000259" key="2">
    <source>
        <dbReference type="SMART" id="SM00504"/>
    </source>
</evidence>
<organism evidence="3 4">
    <name type="scientific">Vitrella brassicaformis (strain CCMP3155)</name>
    <dbReference type="NCBI Taxonomy" id="1169540"/>
    <lineage>
        <taxon>Eukaryota</taxon>
        <taxon>Sar</taxon>
        <taxon>Alveolata</taxon>
        <taxon>Colpodellida</taxon>
        <taxon>Vitrellaceae</taxon>
        <taxon>Vitrella</taxon>
    </lineage>
</organism>
<dbReference type="SMART" id="SM00504">
    <property type="entry name" value="Ubox"/>
    <property type="match status" value="1"/>
</dbReference>
<dbReference type="Gene3D" id="3.30.40.10">
    <property type="entry name" value="Zinc/RING finger domain, C3HC4 (zinc finger)"/>
    <property type="match status" value="1"/>
</dbReference>